<dbReference type="Gene3D" id="3.90.1720.10">
    <property type="entry name" value="endopeptidase domain like (from Nostoc punctiforme)"/>
    <property type="match status" value="1"/>
</dbReference>
<keyword evidence="8" id="KW-1185">Reference proteome</keyword>
<feature type="chain" id="PRO_5047320189" description="NlpC/P60 domain-containing protein" evidence="5">
    <location>
        <begin position="27"/>
        <end position="387"/>
    </location>
</feature>
<dbReference type="Proteomes" id="UP001428290">
    <property type="component" value="Unassembled WGS sequence"/>
</dbReference>
<dbReference type="RefSeq" id="WP_345724574.1">
    <property type="nucleotide sequence ID" value="NZ_BAABRU010000028.1"/>
</dbReference>
<keyword evidence="2" id="KW-0645">Protease</keyword>
<comment type="caution">
    <text evidence="7">The sequence shown here is derived from an EMBL/GenBank/DDBJ whole genome shotgun (WGS) entry which is preliminary data.</text>
</comment>
<evidence type="ECO:0000313" key="7">
    <source>
        <dbReference type="EMBL" id="GAA5530985.1"/>
    </source>
</evidence>
<keyword evidence="5" id="KW-0732">Signal</keyword>
<accession>A0ABP9X6G4</accession>
<keyword evidence="3" id="KW-0378">Hydrolase</keyword>
<gene>
    <name evidence="7" type="ORF">Hgul01_04809</name>
</gene>
<organism evidence="7 8">
    <name type="scientific">Herpetosiphon gulosus</name>
    <dbReference type="NCBI Taxonomy" id="1973496"/>
    <lineage>
        <taxon>Bacteria</taxon>
        <taxon>Bacillati</taxon>
        <taxon>Chloroflexota</taxon>
        <taxon>Chloroflexia</taxon>
        <taxon>Herpetosiphonales</taxon>
        <taxon>Herpetosiphonaceae</taxon>
        <taxon>Herpetosiphon</taxon>
    </lineage>
</organism>
<dbReference type="SUPFAM" id="SSF54001">
    <property type="entry name" value="Cysteine proteinases"/>
    <property type="match status" value="1"/>
</dbReference>
<evidence type="ECO:0000256" key="5">
    <source>
        <dbReference type="SAM" id="SignalP"/>
    </source>
</evidence>
<dbReference type="EMBL" id="BAABRU010000028">
    <property type="protein sequence ID" value="GAA5530985.1"/>
    <property type="molecule type" value="Genomic_DNA"/>
</dbReference>
<dbReference type="PANTHER" id="PTHR47053">
    <property type="entry name" value="MUREIN DD-ENDOPEPTIDASE MEPH-RELATED"/>
    <property type="match status" value="1"/>
</dbReference>
<dbReference type="InterPro" id="IPR038765">
    <property type="entry name" value="Papain-like_cys_pep_sf"/>
</dbReference>
<dbReference type="Pfam" id="PF00877">
    <property type="entry name" value="NLPC_P60"/>
    <property type="match status" value="1"/>
</dbReference>
<evidence type="ECO:0000256" key="1">
    <source>
        <dbReference type="ARBA" id="ARBA00007074"/>
    </source>
</evidence>
<evidence type="ECO:0000256" key="3">
    <source>
        <dbReference type="ARBA" id="ARBA00022801"/>
    </source>
</evidence>
<protein>
    <recommendedName>
        <fullName evidence="6">NlpC/P60 domain-containing protein</fullName>
    </recommendedName>
</protein>
<feature type="domain" description="NlpC/P60" evidence="6">
    <location>
        <begin position="238"/>
        <end position="383"/>
    </location>
</feature>
<reference evidence="7 8" key="1">
    <citation type="submission" date="2024-02" db="EMBL/GenBank/DDBJ databases">
        <title>Herpetosiphon gulosus NBRC 112829.</title>
        <authorList>
            <person name="Ichikawa N."/>
            <person name="Katano-Makiyama Y."/>
            <person name="Hidaka K."/>
        </authorList>
    </citation>
    <scope>NUCLEOTIDE SEQUENCE [LARGE SCALE GENOMIC DNA]</scope>
    <source>
        <strain evidence="7 8">NBRC 112829</strain>
    </source>
</reference>
<proteinExistence type="inferred from homology"/>
<evidence type="ECO:0000256" key="2">
    <source>
        <dbReference type="ARBA" id="ARBA00022670"/>
    </source>
</evidence>
<dbReference type="PROSITE" id="PS51935">
    <property type="entry name" value="NLPC_P60"/>
    <property type="match status" value="1"/>
</dbReference>
<dbReference type="InterPro" id="IPR000064">
    <property type="entry name" value="NLP_P60_dom"/>
</dbReference>
<name>A0ABP9X6G4_9CHLR</name>
<evidence type="ECO:0000256" key="4">
    <source>
        <dbReference type="ARBA" id="ARBA00022807"/>
    </source>
</evidence>
<keyword evidence="4" id="KW-0788">Thiol protease</keyword>
<evidence type="ECO:0000259" key="6">
    <source>
        <dbReference type="PROSITE" id="PS51935"/>
    </source>
</evidence>
<dbReference type="PANTHER" id="PTHR47053:SF1">
    <property type="entry name" value="MUREIN DD-ENDOPEPTIDASE MEPH-RELATED"/>
    <property type="match status" value="1"/>
</dbReference>
<feature type="signal peptide" evidence="5">
    <location>
        <begin position="1"/>
        <end position="26"/>
    </location>
</feature>
<comment type="similarity">
    <text evidence="1">Belongs to the peptidase C40 family.</text>
</comment>
<dbReference type="PROSITE" id="PS51257">
    <property type="entry name" value="PROKAR_LIPOPROTEIN"/>
    <property type="match status" value="1"/>
</dbReference>
<evidence type="ECO:0000313" key="8">
    <source>
        <dbReference type="Proteomes" id="UP001428290"/>
    </source>
</evidence>
<dbReference type="InterPro" id="IPR051202">
    <property type="entry name" value="Peptidase_C40"/>
</dbReference>
<sequence length="387" mass="41649">MQSRFRRVGLVIILFLAGCGGRPLPAASTHPITGKPQWWCPTPVMAGDPTAIAAVPTVTPYYHRDQFMLGHDVLSNGLRVTVHAITSGEEAPAAIGGGQLQWVDLELTSAVSLPLDLAAQVVIREVEQDAGQAARGWWTTDTATLATTAITLPTRLEAGMPWRGQIPIRTPMGKPVFVVFYRTPADALLREQPTDGVIVVQNRRDPTCAGNIARVPFPTMPAGGGPGAPINGTPVAVPPGTNPLVAYAVSKLAWPYVWGGESEAEGGFDCSGLMYAAYGSVGLTIPRTSQAMWQSPQLQRIGISELRPGDLVFFHTDSSRFNSPPTHVGMYIGDMNGNGTPDLVHALSPAWGIRIEDNWLTKPWLMAPWPDGTPRLWGAGYFVNPYR</sequence>